<evidence type="ECO:0000259" key="10">
    <source>
        <dbReference type="PROSITE" id="PS51362"/>
    </source>
</evidence>
<keyword evidence="5 8" id="KW-0339">Growth factor</keyword>
<dbReference type="PANTHER" id="PTHR11848:SF307">
    <property type="entry name" value="BONE MORPHOGENETIC PROTEIN 10"/>
    <property type="match status" value="1"/>
</dbReference>
<dbReference type="InterPro" id="IPR001839">
    <property type="entry name" value="TGF-b_C"/>
</dbReference>
<name>A0A8J4XN22_CHIOP</name>
<dbReference type="CDD" id="cd13767">
    <property type="entry name" value="TGF_beta_BMP9_like"/>
    <property type="match status" value="1"/>
</dbReference>
<evidence type="ECO:0000256" key="2">
    <source>
        <dbReference type="ARBA" id="ARBA00006656"/>
    </source>
</evidence>
<dbReference type="Gene3D" id="2.10.90.10">
    <property type="entry name" value="Cystine-knot cytokines"/>
    <property type="match status" value="1"/>
</dbReference>
<evidence type="ECO:0000256" key="6">
    <source>
        <dbReference type="ARBA" id="ARBA00023157"/>
    </source>
</evidence>
<comment type="caution">
    <text evidence="11">The sequence shown here is derived from an EMBL/GenBank/DDBJ whole genome shotgun (WGS) entry which is preliminary data.</text>
</comment>
<dbReference type="AlphaFoldDB" id="A0A8J4XN22"/>
<dbReference type="GO" id="GO:0005125">
    <property type="term" value="F:cytokine activity"/>
    <property type="evidence" value="ECO:0007669"/>
    <property type="project" value="TreeGrafter"/>
</dbReference>
<keyword evidence="4" id="KW-0732">Signal</keyword>
<evidence type="ECO:0000256" key="5">
    <source>
        <dbReference type="ARBA" id="ARBA00023030"/>
    </source>
</evidence>
<dbReference type="Proteomes" id="UP000770661">
    <property type="component" value="Unassembled WGS sequence"/>
</dbReference>
<protein>
    <submittedName>
        <fullName evidence="11">Bone morphogenetic protein 10</fullName>
    </submittedName>
</protein>
<evidence type="ECO:0000256" key="1">
    <source>
        <dbReference type="ARBA" id="ARBA00004613"/>
    </source>
</evidence>
<dbReference type="InterPro" id="IPR015615">
    <property type="entry name" value="TGF-beta-rel"/>
</dbReference>
<feature type="domain" description="TGF-beta family profile" evidence="10">
    <location>
        <begin position="239"/>
        <end position="354"/>
    </location>
</feature>
<evidence type="ECO:0000313" key="11">
    <source>
        <dbReference type="EMBL" id="KAG0710218.1"/>
    </source>
</evidence>
<keyword evidence="6" id="KW-1015">Disulfide bond</keyword>
<dbReference type="InterPro" id="IPR017948">
    <property type="entry name" value="TGFb_CS"/>
</dbReference>
<organism evidence="11 12">
    <name type="scientific">Chionoecetes opilio</name>
    <name type="common">Atlantic snow crab</name>
    <name type="synonym">Cancer opilio</name>
    <dbReference type="NCBI Taxonomy" id="41210"/>
    <lineage>
        <taxon>Eukaryota</taxon>
        <taxon>Metazoa</taxon>
        <taxon>Ecdysozoa</taxon>
        <taxon>Arthropoda</taxon>
        <taxon>Crustacea</taxon>
        <taxon>Multicrustacea</taxon>
        <taxon>Malacostraca</taxon>
        <taxon>Eumalacostraca</taxon>
        <taxon>Eucarida</taxon>
        <taxon>Decapoda</taxon>
        <taxon>Pleocyemata</taxon>
        <taxon>Brachyura</taxon>
        <taxon>Eubrachyura</taxon>
        <taxon>Majoidea</taxon>
        <taxon>Majidae</taxon>
        <taxon>Chionoecetes</taxon>
    </lineage>
</organism>
<dbReference type="EMBL" id="JACEEZ010024417">
    <property type="protein sequence ID" value="KAG0710218.1"/>
    <property type="molecule type" value="Genomic_DNA"/>
</dbReference>
<dbReference type="InterPro" id="IPR029034">
    <property type="entry name" value="Cystine-knot_cytokine"/>
</dbReference>
<evidence type="ECO:0000256" key="3">
    <source>
        <dbReference type="ARBA" id="ARBA00022525"/>
    </source>
</evidence>
<accession>A0A8J4XN22</accession>
<dbReference type="SMART" id="SM00204">
    <property type="entry name" value="TGFB"/>
    <property type="match status" value="1"/>
</dbReference>
<keyword evidence="12" id="KW-1185">Reference proteome</keyword>
<reference evidence="11" key="1">
    <citation type="submission" date="2020-07" db="EMBL/GenBank/DDBJ databases">
        <title>The High-quality genome of the commercially important snow crab, Chionoecetes opilio.</title>
        <authorList>
            <person name="Jeong J.-H."/>
            <person name="Ryu S."/>
        </authorList>
    </citation>
    <scope>NUCLEOTIDE SEQUENCE</scope>
    <source>
        <strain evidence="11">MADBK_172401_WGS</strain>
        <tissue evidence="11">Digestive gland</tissue>
    </source>
</reference>
<dbReference type="InterPro" id="IPR001111">
    <property type="entry name" value="TGF-b_propeptide"/>
</dbReference>
<gene>
    <name evidence="11" type="primary">BMP10</name>
    <name evidence="11" type="ORF">GWK47_002570</name>
</gene>
<evidence type="ECO:0000313" key="12">
    <source>
        <dbReference type="Proteomes" id="UP000770661"/>
    </source>
</evidence>
<feature type="region of interest" description="Disordered" evidence="9">
    <location>
        <begin position="1"/>
        <end position="25"/>
    </location>
</feature>
<dbReference type="GO" id="GO:0008083">
    <property type="term" value="F:growth factor activity"/>
    <property type="evidence" value="ECO:0007669"/>
    <property type="project" value="UniProtKB-KW"/>
</dbReference>
<proteinExistence type="inferred from homology"/>
<comment type="similarity">
    <text evidence="2 8">Belongs to the TGF-beta family.</text>
</comment>
<sequence length="354" mass="40366">MSEHQSFSESDDGEPDVNGSTARKHTLGFNVTAPRGETVTNATLRLYALITRDQYAYIGVERRVRVEMTVPSVPAGHHGHDAGGEPVTVRVCEKDIYELHNAWETFDVTFAVRHWQKHPSSPQFLQIYVESVFSTAGNGGDMDVATMPLTDSEPLLLLYSSVRHRKQSRLELSLMISHEYDIKKKVENHRKKRSLERRTRVRRNTAEIQEEESNMIFEGELPVPGLPQHAHNSLGDRGRGRRGRRRRAKNGCKMKPLRVDFKDIGWDDWIIAPVHYEAFQCTGKCFYPLASHLTPTKHAVVQTLMNSVHPDRTSRACCVPTKLGPISLLYFENSNTPTYKYQYDDMVVLECGCR</sequence>
<dbReference type="Pfam" id="PF00688">
    <property type="entry name" value="TGFb_propeptide"/>
    <property type="match status" value="1"/>
</dbReference>
<dbReference type="PROSITE" id="PS51362">
    <property type="entry name" value="TGF_BETA_2"/>
    <property type="match status" value="1"/>
</dbReference>
<dbReference type="GO" id="GO:0005615">
    <property type="term" value="C:extracellular space"/>
    <property type="evidence" value="ECO:0007669"/>
    <property type="project" value="TreeGrafter"/>
</dbReference>
<evidence type="ECO:0000256" key="9">
    <source>
        <dbReference type="SAM" id="MobiDB-lite"/>
    </source>
</evidence>
<comment type="subcellular location">
    <subcellularLocation>
        <location evidence="1">Secreted</location>
    </subcellularLocation>
</comment>
<keyword evidence="7" id="KW-0325">Glycoprotein</keyword>
<dbReference type="SUPFAM" id="SSF57501">
    <property type="entry name" value="Cystine-knot cytokines"/>
    <property type="match status" value="1"/>
</dbReference>
<dbReference type="Gene3D" id="2.60.120.970">
    <property type="match status" value="1"/>
</dbReference>
<dbReference type="PANTHER" id="PTHR11848">
    <property type="entry name" value="TGF-BETA FAMILY"/>
    <property type="match status" value="1"/>
</dbReference>
<dbReference type="PROSITE" id="PS00250">
    <property type="entry name" value="TGF_BETA_1"/>
    <property type="match status" value="1"/>
</dbReference>
<dbReference type="OrthoDB" id="5987191at2759"/>
<dbReference type="Pfam" id="PF00019">
    <property type="entry name" value="TGF_beta"/>
    <property type="match status" value="1"/>
</dbReference>
<keyword evidence="3" id="KW-0964">Secreted</keyword>
<evidence type="ECO:0000256" key="8">
    <source>
        <dbReference type="RuleBase" id="RU000354"/>
    </source>
</evidence>
<evidence type="ECO:0000256" key="7">
    <source>
        <dbReference type="ARBA" id="ARBA00023180"/>
    </source>
</evidence>
<evidence type="ECO:0000256" key="4">
    <source>
        <dbReference type="ARBA" id="ARBA00022729"/>
    </source>
</evidence>
<dbReference type="FunFam" id="2.10.90.10:FF:000001">
    <property type="entry name" value="Bone morphogenetic protein 4"/>
    <property type="match status" value="1"/>
</dbReference>